<organism evidence="2 3">
    <name type="scientific">Pseudoxanthomonas mexicana</name>
    <dbReference type="NCBI Taxonomy" id="128785"/>
    <lineage>
        <taxon>Bacteria</taxon>
        <taxon>Pseudomonadati</taxon>
        <taxon>Pseudomonadota</taxon>
        <taxon>Gammaproteobacteria</taxon>
        <taxon>Lysobacterales</taxon>
        <taxon>Lysobacteraceae</taxon>
        <taxon>Pseudoxanthomonas</taxon>
    </lineage>
</organism>
<feature type="region of interest" description="Disordered" evidence="1">
    <location>
        <begin position="1"/>
        <end position="43"/>
    </location>
</feature>
<accession>A0ABX6RCD6</accession>
<gene>
    <name evidence="2" type="ORF">H4W19_03795</name>
</gene>
<dbReference type="RefSeq" id="WP_185896094.1">
    <property type="nucleotide sequence ID" value="NZ_CP060028.1"/>
</dbReference>
<feature type="compositionally biased region" description="Basic and acidic residues" evidence="1">
    <location>
        <begin position="1"/>
        <end position="19"/>
    </location>
</feature>
<proteinExistence type="predicted"/>
<evidence type="ECO:0000313" key="2">
    <source>
        <dbReference type="EMBL" id="QND80928.1"/>
    </source>
</evidence>
<protein>
    <recommendedName>
        <fullName evidence="4">DUF4238 domain-containing protein</fullName>
    </recommendedName>
</protein>
<keyword evidence="3" id="KW-1185">Reference proteome</keyword>
<evidence type="ECO:0008006" key="4">
    <source>
        <dbReference type="Google" id="ProtNLM"/>
    </source>
</evidence>
<dbReference type="EMBL" id="CP060028">
    <property type="protein sequence ID" value="QND80928.1"/>
    <property type="molecule type" value="Genomic_DNA"/>
</dbReference>
<evidence type="ECO:0000313" key="3">
    <source>
        <dbReference type="Proteomes" id="UP000515506"/>
    </source>
</evidence>
<sequence>MTELSKEDRIFEGPLERGTDPAGKYFGKRDDLPSGASGTSSRFSLAERVEEHIPGSRDWLMEPMAPYLECALPPVSYALDVRRKILSQLGLRQIGAAATEFGLAHAEHDVTRVAQGQYQYLAKLTNPLHLPLLITILHEQCWHDPHSGSAADASRYTVEAFDQLLRHPMMARHQLGKLVQSDLGIMRFLIPYTAKQDGAHSHPAPGMERPSTSVPILFCRNFDDFEDARYVASLGLIVPWPHYDRTVHSKFYRTDKALKPSREESLRALAELLQHADLT</sequence>
<evidence type="ECO:0000256" key="1">
    <source>
        <dbReference type="SAM" id="MobiDB-lite"/>
    </source>
</evidence>
<name>A0ABX6RCD6_PSEMX</name>
<reference evidence="2 3" key="1">
    <citation type="submission" date="2020-08" db="EMBL/GenBank/DDBJ databases">
        <title>Streptomycin resistant and MDR strain, P. mexicana.</title>
        <authorList>
            <person name="Ganesh-kumar S."/>
            <person name="Zhe T."/>
            <person name="Yu Z."/>
            <person name="Min Y."/>
        </authorList>
    </citation>
    <scope>NUCLEOTIDE SEQUENCE [LARGE SCALE GENOMIC DNA]</scope>
    <source>
        <strain evidence="2 3">GTZY</strain>
    </source>
</reference>
<dbReference type="Proteomes" id="UP000515506">
    <property type="component" value="Chromosome"/>
</dbReference>